<protein>
    <recommendedName>
        <fullName evidence="14">Olfactory receptor</fullName>
    </recommendedName>
</protein>
<evidence type="ECO:0000256" key="10">
    <source>
        <dbReference type="ARBA" id="ARBA00023170"/>
    </source>
</evidence>
<dbReference type="AlphaFoldDB" id="A0AAV3B3S1"/>
<organism evidence="16 17">
    <name type="scientific">Pyxicephalus adspersus</name>
    <name type="common">African bullfrog</name>
    <dbReference type="NCBI Taxonomy" id="30357"/>
    <lineage>
        <taxon>Eukaryota</taxon>
        <taxon>Metazoa</taxon>
        <taxon>Chordata</taxon>
        <taxon>Craniata</taxon>
        <taxon>Vertebrata</taxon>
        <taxon>Euteleostomi</taxon>
        <taxon>Amphibia</taxon>
        <taxon>Batrachia</taxon>
        <taxon>Anura</taxon>
        <taxon>Neobatrachia</taxon>
        <taxon>Ranoidea</taxon>
        <taxon>Pyxicephalidae</taxon>
        <taxon>Pyxicephalinae</taxon>
        <taxon>Pyxicephalus</taxon>
    </lineage>
</organism>
<evidence type="ECO:0000313" key="16">
    <source>
        <dbReference type="EMBL" id="DBA29797.1"/>
    </source>
</evidence>
<dbReference type="PROSITE" id="PS00237">
    <property type="entry name" value="G_PROTEIN_RECEP_F1_1"/>
    <property type="match status" value="1"/>
</dbReference>
<dbReference type="InterPro" id="IPR000725">
    <property type="entry name" value="Olfact_rcpt"/>
</dbReference>
<dbReference type="InterPro" id="IPR017452">
    <property type="entry name" value="GPCR_Rhodpsn_7TM"/>
</dbReference>
<keyword evidence="17" id="KW-1185">Reference proteome</keyword>
<evidence type="ECO:0000256" key="9">
    <source>
        <dbReference type="ARBA" id="ARBA00023157"/>
    </source>
</evidence>
<gene>
    <name evidence="16" type="ORF">GDO54_005857</name>
</gene>
<dbReference type="PRINTS" id="PR00237">
    <property type="entry name" value="GPCRRHODOPSN"/>
</dbReference>
<feature type="transmembrane region" description="Helical" evidence="14">
    <location>
        <begin position="132"/>
        <end position="156"/>
    </location>
</feature>
<dbReference type="GO" id="GO:0004984">
    <property type="term" value="F:olfactory receptor activity"/>
    <property type="evidence" value="ECO:0007669"/>
    <property type="project" value="InterPro"/>
</dbReference>
<evidence type="ECO:0000256" key="6">
    <source>
        <dbReference type="ARBA" id="ARBA00022989"/>
    </source>
</evidence>
<name>A0AAV3B3S1_PYXAD</name>
<dbReference type="EMBL" id="DYDO01000002">
    <property type="protein sequence ID" value="DBA29797.1"/>
    <property type="molecule type" value="Genomic_DNA"/>
</dbReference>
<evidence type="ECO:0000256" key="13">
    <source>
        <dbReference type="RuleBase" id="RU000688"/>
    </source>
</evidence>
<feature type="transmembrane region" description="Helical" evidence="14">
    <location>
        <begin position="199"/>
        <end position="226"/>
    </location>
</feature>
<comment type="subcellular location">
    <subcellularLocation>
        <location evidence="1 14">Cell membrane</location>
        <topology evidence="1 14">Multi-pass membrane protein</topology>
    </subcellularLocation>
</comment>
<dbReference type="SUPFAM" id="SSF81321">
    <property type="entry name" value="Family A G protein-coupled receptor-like"/>
    <property type="match status" value="1"/>
</dbReference>
<dbReference type="InterPro" id="IPR050939">
    <property type="entry name" value="Olfactory_GPCR1"/>
</dbReference>
<keyword evidence="10 13" id="KW-0675">Receptor</keyword>
<keyword evidence="6 14" id="KW-1133">Transmembrane helix</keyword>
<evidence type="ECO:0000256" key="5">
    <source>
        <dbReference type="ARBA" id="ARBA00022725"/>
    </source>
</evidence>
<keyword evidence="3 14" id="KW-0716">Sensory transduction</keyword>
<keyword evidence="7 13" id="KW-0297">G-protein coupled receptor</keyword>
<proteinExistence type="inferred from homology"/>
<dbReference type="Proteomes" id="UP001181693">
    <property type="component" value="Unassembled WGS sequence"/>
</dbReference>
<evidence type="ECO:0000256" key="11">
    <source>
        <dbReference type="ARBA" id="ARBA00023180"/>
    </source>
</evidence>
<dbReference type="FunFam" id="1.20.1070.10:FF:000010">
    <property type="entry name" value="Olfactory receptor"/>
    <property type="match status" value="1"/>
</dbReference>
<evidence type="ECO:0000256" key="12">
    <source>
        <dbReference type="ARBA" id="ARBA00023224"/>
    </source>
</evidence>
<evidence type="ECO:0000259" key="15">
    <source>
        <dbReference type="PROSITE" id="PS50262"/>
    </source>
</evidence>
<dbReference type="PANTHER" id="PTHR24242:SF253">
    <property type="entry name" value="OLFACTORY RECEPTOR-RELATED"/>
    <property type="match status" value="1"/>
</dbReference>
<comment type="similarity">
    <text evidence="13">Belongs to the G-protein coupled receptor 1 family.</text>
</comment>
<dbReference type="GO" id="GO:0005886">
    <property type="term" value="C:plasma membrane"/>
    <property type="evidence" value="ECO:0007669"/>
    <property type="project" value="UniProtKB-SubCell"/>
</dbReference>
<sequence length="325" mass="36939">MCGNNQTRATELRLLGFGNLFQMKCLVFLFFLLLYIITLIGNTLIISLTLITAKLNSPMYFFLGNLSLCEILFTTFVLPHILYLVWNNGGSISMDYCFLQIYVCGSAGITEILLLTIMALDRYLAICYPLRYPSLMNIGTCSYLVSMAWLSGFILASFPNCEMYKLQICHTDTIDVIFCETVCILELSSTDTYIVKLEMLVLVTVLCLFPFILIIVSYVSIFSTVITISSKNWRMKTFSTCSSHLTSVFMYFGTLFIIYLVPSQLYSKKMKKVVSLAYTVLTPLLNPLIYSLRNKEMKACLMSYITNIKSNKNSVVLQVVPRLHT</sequence>
<evidence type="ECO:0000256" key="7">
    <source>
        <dbReference type="ARBA" id="ARBA00023040"/>
    </source>
</evidence>
<feature type="transmembrane region" description="Helical" evidence="14">
    <location>
        <begin position="98"/>
        <end position="120"/>
    </location>
</feature>
<dbReference type="PROSITE" id="PS50262">
    <property type="entry name" value="G_PROTEIN_RECEP_F1_2"/>
    <property type="match status" value="1"/>
</dbReference>
<reference evidence="16" key="1">
    <citation type="thesis" date="2020" institute="ProQuest LLC" country="789 East Eisenhower Parkway, Ann Arbor, MI, USA">
        <title>Comparative Genomics and Chromosome Evolution.</title>
        <authorList>
            <person name="Mudd A.B."/>
        </authorList>
    </citation>
    <scope>NUCLEOTIDE SEQUENCE</scope>
    <source>
        <strain evidence="16">1538</strain>
        <tissue evidence="16">Blood</tissue>
    </source>
</reference>
<dbReference type="GO" id="GO:0004930">
    <property type="term" value="F:G protein-coupled receptor activity"/>
    <property type="evidence" value="ECO:0007669"/>
    <property type="project" value="UniProtKB-KW"/>
</dbReference>
<feature type="transmembrane region" description="Helical" evidence="14">
    <location>
        <begin position="60"/>
        <end position="86"/>
    </location>
</feature>
<feature type="transmembrane region" description="Helical" evidence="14">
    <location>
        <begin position="26"/>
        <end position="48"/>
    </location>
</feature>
<keyword evidence="5 14" id="KW-0552">Olfaction</keyword>
<accession>A0AAV3B3S1</accession>
<feature type="transmembrane region" description="Helical" evidence="14">
    <location>
        <begin position="273"/>
        <end position="292"/>
    </location>
</feature>
<keyword evidence="12 13" id="KW-0807">Transducer</keyword>
<evidence type="ECO:0000256" key="1">
    <source>
        <dbReference type="ARBA" id="ARBA00004651"/>
    </source>
</evidence>
<evidence type="ECO:0000256" key="3">
    <source>
        <dbReference type="ARBA" id="ARBA00022606"/>
    </source>
</evidence>
<dbReference type="InterPro" id="IPR000276">
    <property type="entry name" value="GPCR_Rhodpsn"/>
</dbReference>
<dbReference type="PANTHER" id="PTHR24242">
    <property type="entry name" value="G-PROTEIN COUPLED RECEPTOR"/>
    <property type="match status" value="1"/>
</dbReference>
<dbReference type="Gene3D" id="1.20.1070.10">
    <property type="entry name" value="Rhodopsin 7-helix transmembrane proteins"/>
    <property type="match status" value="1"/>
</dbReference>
<keyword evidence="8 14" id="KW-0472">Membrane</keyword>
<dbReference type="PRINTS" id="PR00245">
    <property type="entry name" value="OLFACTORYR"/>
</dbReference>
<keyword evidence="9" id="KW-1015">Disulfide bond</keyword>
<keyword evidence="11" id="KW-0325">Glycoprotein</keyword>
<keyword evidence="4 13" id="KW-0812">Transmembrane</keyword>
<evidence type="ECO:0000256" key="8">
    <source>
        <dbReference type="ARBA" id="ARBA00023136"/>
    </source>
</evidence>
<evidence type="ECO:0000256" key="4">
    <source>
        <dbReference type="ARBA" id="ARBA00022692"/>
    </source>
</evidence>
<evidence type="ECO:0000256" key="14">
    <source>
        <dbReference type="RuleBase" id="RU363047"/>
    </source>
</evidence>
<feature type="transmembrane region" description="Helical" evidence="14">
    <location>
        <begin position="238"/>
        <end position="261"/>
    </location>
</feature>
<comment type="caution">
    <text evidence="16">The sequence shown here is derived from an EMBL/GenBank/DDBJ whole genome shotgun (WGS) entry which is preliminary data.</text>
</comment>
<evidence type="ECO:0000313" key="17">
    <source>
        <dbReference type="Proteomes" id="UP001181693"/>
    </source>
</evidence>
<dbReference type="Pfam" id="PF13853">
    <property type="entry name" value="7tm_4"/>
    <property type="match status" value="1"/>
</dbReference>
<keyword evidence="2 14" id="KW-1003">Cell membrane</keyword>
<evidence type="ECO:0000256" key="2">
    <source>
        <dbReference type="ARBA" id="ARBA00022475"/>
    </source>
</evidence>
<feature type="domain" description="G-protein coupled receptors family 1 profile" evidence="15">
    <location>
        <begin position="41"/>
        <end position="290"/>
    </location>
</feature>